<keyword evidence="2" id="KW-1133">Transmembrane helix</keyword>
<dbReference type="AlphaFoldDB" id="N6Z4B2"/>
<protein>
    <recommendedName>
        <fullName evidence="5">YggT family protein</fullName>
    </recommendedName>
</protein>
<dbReference type="InterPro" id="IPR003425">
    <property type="entry name" value="CCB3/YggT"/>
</dbReference>
<dbReference type="eggNOG" id="COG0762">
    <property type="taxonomic scope" value="Bacteria"/>
</dbReference>
<keyword evidence="4" id="KW-1185">Reference proteome</keyword>
<comment type="similarity">
    <text evidence="1">Belongs to the YggT family.</text>
</comment>
<gene>
    <name evidence="3" type="ORF">C666_06355</name>
</gene>
<comment type="caution">
    <text evidence="3">The sequence shown here is derived from an EMBL/GenBank/DDBJ whole genome shotgun (WGS) entry which is preliminary data.</text>
</comment>
<dbReference type="STRING" id="1123367.GCA_000621305_00644"/>
<proteinExistence type="inferred from homology"/>
<name>N6Z4B2_THAL4</name>
<dbReference type="EMBL" id="AMXE01000015">
    <property type="protein sequence ID" value="ENO89397.1"/>
    <property type="molecule type" value="Genomic_DNA"/>
</dbReference>
<keyword evidence="2" id="KW-0812">Transmembrane</keyword>
<evidence type="ECO:0008006" key="5">
    <source>
        <dbReference type="Google" id="ProtNLM"/>
    </source>
</evidence>
<feature type="transmembrane region" description="Helical" evidence="2">
    <location>
        <begin position="6"/>
        <end position="27"/>
    </location>
</feature>
<dbReference type="PANTHER" id="PTHR33219:SF14">
    <property type="entry name" value="PROTEIN COFACTOR ASSEMBLY OF COMPLEX C SUBUNIT B CCB3, CHLOROPLASTIC-RELATED"/>
    <property type="match status" value="1"/>
</dbReference>
<dbReference type="RefSeq" id="WP_004335691.1">
    <property type="nucleotide sequence ID" value="NZ_AMXE01000015.1"/>
</dbReference>
<feature type="transmembrane region" description="Helical" evidence="2">
    <location>
        <begin position="114"/>
        <end position="134"/>
    </location>
</feature>
<feature type="transmembrane region" description="Helical" evidence="2">
    <location>
        <begin position="60"/>
        <end position="81"/>
    </location>
</feature>
<feature type="transmembrane region" description="Helical" evidence="2">
    <location>
        <begin position="154"/>
        <end position="179"/>
    </location>
</feature>
<evidence type="ECO:0000313" key="3">
    <source>
        <dbReference type="EMBL" id="ENO89397.1"/>
    </source>
</evidence>
<dbReference type="GO" id="GO:0016020">
    <property type="term" value="C:membrane"/>
    <property type="evidence" value="ECO:0007669"/>
    <property type="project" value="InterPro"/>
</dbReference>
<dbReference type="OrthoDB" id="9806665at2"/>
<sequence length="193" mass="21099">MLANILLLVLDTAGAFLTLMLLARFYMQWQRISFRNQIGQFVVSTTDWLVRPLRRFVPGLFGLDMASLLPAWVVQVLLVAIELSLRGAVFSGNAGAVLLGLWGVGLIELIRMMVYLVFAVVLGSAVLSWVSPHAPLAPLLHSLAAPFLRPFRRIVPTIANVDLSPLVLLLVLQIVLMVLGGMRGNFAPLLFGA</sequence>
<dbReference type="Proteomes" id="UP000013232">
    <property type="component" value="Unassembled WGS sequence"/>
</dbReference>
<evidence type="ECO:0000256" key="1">
    <source>
        <dbReference type="ARBA" id="ARBA00010894"/>
    </source>
</evidence>
<dbReference type="PANTHER" id="PTHR33219">
    <property type="entry name" value="YLMG HOMOLOG PROTEIN 2, CHLOROPLASTIC"/>
    <property type="match status" value="1"/>
</dbReference>
<evidence type="ECO:0000256" key="2">
    <source>
        <dbReference type="SAM" id="Phobius"/>
    </source>
</evidence>
<organism evidence="3 4">
    <name type="scientific">Thauera linaloolentis (strain DSM 12138 / JCM 21573 / CCUG 41526 / CIP 105981 / IAM 15112 / NBRC 102519 / 47Lol)</name>
    <dbReference type="NCBI Taxonomy" id="1123367"/>
    <lineage>
        <taxon>Bacteria</taxon>
        <taxon>Pseudomonadati</taxon>
        <taxon>Pseudomonadota</taxon>
        <taxon>Betaproteobacteria</taxon>
        <taxon>Rhodocyclales</taxon>
        <taxon>Zoogloeaceae</taxon>
        <taxon>Thauera</taxon>
    </lineage>
</organism>
<feature type="transmembrane region" description="Helical" evidence="2">
    <location>
        <begin position="87"/>
        <end position="107"/>
    </location>
</feature>
<dbReference type="Pfam" id="PF02325">
    <property type="entry name" value="CCB3_YggT"/>
    <property type="match status" value="2"/>
</dbReference>
<reference evidence="3 4" key="1">
    <citation type="submission" date="2012-09" db="EMBL/GenBank/DDBJ databases">
        <title>Draft Genome Sequences of 6 Strains from Genus Thauera.</title>
        <authorList>
            <person name="Liu B."/>
            <person name="Shapleigh J.P."/>
            <person name="Frostegard A.H."/>
        </authorList>
    </citation>
    <scope>NUCLEOTIDE SEQUENCE [LARGE SCALE GENOMIC DNA]</scope>
    <source>
        <strain evidence="4">47Lol / DSM 12138</strain>
    </source>
</reference>
<keyword evidence="2" id="KW-0472">Membrane</keyword>
<accession>N6Z4B2</accession>
<evidence type="ECO:0000313" key="4">
    <source>
        <dbReference type="Proteomes" id="UP000013232"/>
    </source>
</evidence>